<feature type="transmembrane region" description="Helical" evidence="1">
    <location>
        <begin position="170"/>
        <end position="188"/>
    </location>
</feature>
<dbReference type="AlphaFoldDB" id="A0A2T1M1I9"/>
<keyword evidence="3" id="KW-1185">Reference proteome</keyword>
<dbReference type="EMBL" id="PXOH01000003">
    <property type="protein sequence ID" value="PSF38586.1"/>
    <property type="molecule type" value="Genomic_DNA"/>
</dbReference>
<gene>
    <name evidence="2" type="ORF">C7H19_03505</name>
</gene>
<feature type="transmembrane region" description="Helical" evidence="1">
    <location>
        <begin position="114"/>
        <end position="134"/>
    </location>
</feature>
<sequence>MKLLNKSSKFWLIASLIAPLYFGLISLYYSFSQPYIVQDDARQHIVWLQQLIDPELFKNDLISNYFHSVAPIGYKFSYWLGAKSGISPLILAKIIPIFLAIITTLYLFRFFLEILPISFGAFLATLILNINIWLKDDLVSGTPRAFVYPIFAAFLYYLVKRSLIPCLITIALQGLFFPQLVFVENVLLTIRLFDWQNNKIRFTQDQINYIFWFFGLVTSLIVLLPFALHVSEFGSVITINKMKIMPEYQLNGRIEYFGFNPFFLPFKSSSGLGAPIFPPFILLGLFLPLALKKSRIFINITILLQLFIASLMMFIIASFVPLILYFPGRYTYHILRFILAIFTAILICILIEYLENQLNKKKKIILTFGIILLLIPSFIPPLFLRLQEWRIGENPEIYHFYASKPKDILVASLASDTSNIPAFAKRSVLFSTEFALPIHPVYYNQMKQRAIDLIKAQYSTNLGDTQKLINKYGIDYIMLEPTTFSLDYLLQQKWLVNSSFNNVILKTSQQLKQGEIPALTEVVEQCSIKKSKNLTVLDAECITKIN</sequence>
<feature type="transmembrane region" description="Helical" evidence="1">
    <location>
        <begin position="209"/>
        <end position="228"/>
    </location>
</feature>
<evidence type="ECO:0000313" key="3">
    <source>
        <dbReference type="Proteomes" id="UP000239001"/>
    </source>
</evidence>
<evidence type="ECO:0000256" key="1">
    <source>
        <dbReference type="SAM" id="Phobius"/>
    </source>
</evidence>
<reference evidence="2 3" key="2">
    <citation type="submission" date="2018-03" db="EMBL/GenBank/DDBJ databases">
        <authorList>
            <person name="Keele B.F."/>
        </authorList>
    </citation>
    <scope>NUCLEOTIDE SEQUENCE [LARGE SCALE GENOMIC DNA]</scope>
    <source>
        <strain evidence="2 3">CCALA 016</strain>
    </source>
</reference>
<reference evidence="2 3" key="1">
    <citation type="submission" date="2018-03" db="EMBL/GenBank/DDBJ databases">
        <title>The ancient ancestry and fast evolution of plastids.</title>
        <authorList>
            <person name="Moore K.R."/>
            <person name="Magnabosco C."/>
            <person name="Momper L."/>
            <person name="Gold D.A."/>
            <person name="Bosak T."/>
            <person name="Fournier G.P."/>
        </authorList>
    </citation>
    <scope>NUCLEOTIDE SEQUENCE [LARGE SCALE GENOMIC DNA]</scope>
    <source>
        <strain evidence="2 3">CCALA 016</strain>
    </source>
</reference>
<keyword evidence="1" id="KW-1133">Transmembrane helix</keyword>
<protein>
    <recommendedName>
        <fullName evidence="4">Glycosyltransferase RgtA/B/C/D-like domain-containing protein</fullName>
    </recommendedName>
</protein>
<proteinExistence type="predicted"/>
<dbReference type="Proteomes" id="UP000239001">
    <property type="component" value="Unassembled WGS sequence"/>
</dbReference>
<comment type="caution">
    <text evidence="2">The sequence shown here is derived from an EMBL/GenBank/DDBJ whole genome shotgun (WGS) entry which is preliminary data.</text>
</comment>
<evidence type="ECO:0000313" key="2">
    <source>
        <dbReference type="EMBL" id="PSF38586.1"/>
    </source>
</evidence>
<feature type="transmembrane region" description="Helical" evidence="1">
    <location>
        <begin position="272"/>
        <end position="291"/>
    </location>
</feature>
<feature type="transmembrane region" description="Helical" evidence="1">
    <location>
        <begin position="12"/>
        <end position="31"/>
    </location>
</feature>
<feature type="transmembrane region" description="Helical" evidence="1">
    <location>
        <begin position="332"/>
        <end position="353"/>
    </location>
</feature>
<organism evidence="2 3">
    <name type="scientific">Aphanothece hegewaldii CCALA 016</name>
    <dbReference type="NCBI Taxonomy" id="2107694"/>
    <lineage>
        <taxon>Bacteria</taxon>
        <taxon>Bacillati</taxon>
        <taxon>Cyanobacteriota</taxon>
        <taxon>Cyanophyceae</taxon>
        <taxon>Oscillatoriophycideae</taxon>
        <taxon>Chroococcales</taxon>
        <taxon>Aphanothecaceae</taxon>
        <taxon>Aphanothece</taxon>
    </lineage>
</organism>
<name>A0A2T1M1I9_9CHRO</name>
<keyword evidence="1" id="KW-0812">Transmembrane</keyword>
<feature type="transmembrane region" description="Helical" evidence="1">
    <location>
        <begin position="303"/>
        <end position="326"/>
    </location>
</feature>
<dbReference type="OrthoDB" id="5443342at2"/>
<feature type="transmembrane region" description="Helical" evidence="1">
    <location>
        <begin position="365"/>
        <end position="384"/>
    </location>
</feature>
<feature type="transmembrane region" description="Helical" evidence="1">
    <location>
        <begin position="89"/>
        <end position="108"/>
    </location>
</feature>
<accession>A0A2T1M1I9</accession>
<keyword evidence="1" id="KW-0472">Membrane</keyword>
<evidence type="ECO:0008006" key="4">
    <source>
        <dbReference type="Google" id="ProtNLM"/>
    </source>
</evidence>
<feature type="transmembrane region" description="Helical" evidence="1">
    <location>
        <begin position="146"/>
        <end position="164"/>
    </location>
</feature>